<dbReference type="Pfam" id="PF03799">
    <property type="entry name" value="FtsQ_DivIB_C"/>
    <property type="match status" value="1"/>
</dbReference>
<comment type="subcellular location">
    <subcellularLocation>
        <location evidence="1">Membrane</location>
    </subcellularLocation>
</comment>
<sequence length="244" mass="26396">MRRGESRKQEAGTAARSSPRDPWKVAFVVLLVLGVLAGAGWLLLSSQLLAVRDVDVAGAERVDPDEVVASADVGSETPLIRADTDAIAQRVHELRLVESVDVTRQWPSTLRVAITEREPRVGIEIDGGYWLVDGAGVRIAEREEEPSDYPLARITGEVRGNPGLSVAAGITEHLSDPVLGRVTGIEAEEPDNVVVLLDSGARVVWGDGERTREKSEVLAILLRERPPNEDREYDVSAPDTAVVS</sequence>
<dbReference type="InterPro" id="IPR013685">
    <property type="entry name" value="POTRA_FtsQ_type"/>
</dbReference>
<keyword evidence="11" id="KW-1185">Reference proteome</keyword>
<dbReference type="Proteomes" id="UP000317422">
    <property type="component" value="Unassembled WGS sequence"/>
</dbReference>
<evidence type="ECO:0000256" key="4">
    <source>
        <dbReference type="ARBA" id="ARBA00022692"/>
    </source>
</evidence>
<protein>
    <submittedName>
        <fullName evidence="10">Cell division protein FtsQ</fullName>
    </submittedName>
</protein>
<comment type="caution">
    <text evidence="10">The sequence shown here is derived from an EMBL/GenBank/DDBJ whole genome shotgun (WGS) entry which is preliminary data.</text>
</comment>
<evidence type="ECO:0000313" key="10">
    <source>
        <dbReference type="EMBL" id="TQN31982.1"/>
    </source>
</evidence>
<dbReference type="InterPro" id="IPR005548">
    <property type="entry name" value="Cell_div_FtsQ/DivIB_C"/>
</dbReference>
<dbReference type="GO" id="GO:0005886">
    <property type="term" value="C:plasma membrane"/>
    <property type="evidence" value="ECO:0007669"/>
    <property type="project" value="TreeGrafter"/>
</dbReference>
<evidence type="ECO:0000256" key="1">
    <source>
        <dbReference type="ARBA" id="ARBA00004370"/>
    </source>
</evidence>
<evidence type="ECO:0000256" key="8">
    <source>
        <dbReference type="SAM" id="Phobius"/>
    </source>
</evidence>
<dbReference type="InterPro" id="IPR050487">
    <property type="entry name" value="FtsQ_DivIB"/>
</dbReference>
<dbReference type="PROSITE" id="PS51779">
    <property type="entry name" value="POTRA"/>
    <property type="match status" value="1"/>
</dbReference>
<reference evidence="10 11" key="1">
    <citation type="submission" date="2019-06" db="EMBL/GenBank/DDBJ databases">
        <title>Sequencing the genomes of 1000 actinobacteria strains.</title>
        <authorList>
            <person name="Klenk H.-P."/>
        </authorList>
    </citation>
    <scope>NUCLEOTIDE SEQUENCE [LARGE SCALE GENOMIC DNA]</scope>
    <source>
        <strain evidence="10 11">DSM 45015</strain>
    </source>
</reference>
<keyword evidence="4 8" id="KW-0812">Transmembrane</keyword>
<dbReference type="PANTHER" id="PTHR37820:SF1">
    <property type="entry name" value="CELL DIVISION PROTEIN FTSQ"/>
    <property type="match status" value="1"/>
</dbReference>
<feature type="domain" description="POTRA" evidence="9">
    <location>
        <begin position="49"/>
        <end position="117"/>
    </location>
</feature>
<keyword evidence="2" id="KW-1003">Cell membrane</keyword>
<name>A0A543NJJ4_9ACTN</name>
<dbReference type="AlphaFoldDB" id="A0A543NJJ4"/>
<evidence type="ECO:0000313" key="11">
    <source>
        <dbReference type="Proteomes" id="UP000317422"/>
    </source>
</evidence>
<evidence type="ECO:0000256" key="3">
    <source>
        <dbReference type="ARBA" id="ARBA00022618"/>
    </source>
</evidence>
<keyword evidence="5 8" id="KW-1133">Transmembrane helix</keyword>
<dbReference type="InterPro" id="IPR034746">
    <property type="entry name" value="POTRA"/>
</dbReference>
<dbReference type="EMBL" id="VFQC01000001">
    <property type="protein sequence ID" value="TQN31982.1"/>
    <property type="molecule type" value="Genomic_DNA"/>
</dbReference>
<dbReference type="PANTHER" id="PTHR37820">
    <property type="entry name" value="CELL DIVISION PROTEIN DIVIB"/>
    <property type="match status" value="1"/>
</dbReference>
<gene>
    <name evidence="10" type="ORF">FHX37_1907</name>
</gene>
<evidence type="ECO:0000259" key="9">
    <source>
        <dbReference type="PROSITE" id="PS51779"/>
    </source>
</evidence>
<proteinExistence type="predicted"/>
<dbReference type="GO" id="GO:0051301">
    <property type="term" value="P:cell division"/>
    <property type="evidence" value="ECO:0007669"/>
    <property type="project" value="UniProtKB-KW"/>
</dbReference>
<dbReference type="Gene3D" id="3.10.20.310">
    <property type="entry name" value="membrane protein fhac"/>
    <property type="match status" value="1"/>
</dbReference>
<dbReference type="Pfam" id="PF08478">
    <property type="entry name" value="POTRA_1"/>
    <property type="match status" value="1"/>
</dbReference>
<evidence type="ECO:0000256" key="5">
    <source>
        <dbReference type="ARBA" id="ARBA00022989"/>
    </source>
</evidence>
<dbReference type="OrthoDB" id="9790760at2"/>
<keyword evidence="3 10" id="KW-0132">Cell division</keyword>
<keyword evidence="6 8" id="KW-0472">Membrane</keyword>
<evidence type="ECO:0000256" key="7">
    <source>
        <dbReference type="ARBA" id="ARBA00023306"/>
    </source>
</evidence>
<accession>A0A543NJJ4</accession>
<evidence type="ECO:0000256" key="2">
    <source>
        <dbReference type="ARBA" id="ARBA00022475"/>
    </source>
</evidence>
<dbReference type="RefSeq" id="WP_141923552.1">
    <property type="nucleotide sequence ID" value="NZ_VFQC01000001.1"/>
</dbReference>
<organism evidence="10 11">
    <name type="scientific">Haloactinospora alba</name>
    <dbReference type="NCBI Taxonomy" id="405555"/>
    <lineage>
        <taxon>Bacteria</taxon>
        <taxon>Bacillati</taxon>
        <taxon>Actinomycetota</taxon>
        <taxon>Actinomycetes</taxon>
        <taxon>Streptosporangiales</taxon>
        <taxon>Nocardiopsidaceae</taxon>
        <taxon>Haloactinospora</taxon>
    </lineage>
</organism>
<keyword evidence="7" id="KW-0131">Cell cycle</keyword>
<feature type="transmembrane region" description="Helical" evidence="8">
    <location>
        <begin position="25"/>
        <end position="44"/>
    </location>
</feature>
<evidence type="ECO:0000256" key="6">
    <source>
        <dbReference type="ARBA" id="ARBA00023136"/>
    </source>
</evidence>